<feature type="region of interest" description="Disordered" evidence="1">
    <location>
        <begin position="1"/>
        <end position="20"/>
    </location>
</feature>
<accession>A0ABV2AWC8</accession>
<reference evidence="2 3" key="1">
    <citation type="journal article" date="2024" name="BMC Biol.">
        <title>Comparative genomics of Ascetosporea gives new insight into the evolutionary basis for animal parasitism in Rhizaria.</title>
        <authorList>
            <person name="Hiltunen Thoren M."/>
            <person name="Onut-Brannstrom I."/>
            <person name="Alfjorden A."/>
            <person name="Peckova H."/>
            <person name="Swords F."/>
            <person name="Hooper C."/>
            <person name="Holzer A.S."/>
            <person name="Bass D."/>
            <person name="Burki F."/>
        </authorList>
    </citation>
    <scope>NUCLEOTIDE SEQUENCE [LARGE SCALE GENOMIC DNA]</scope>
    <source>
        <strain evidence="2">20-A016</strain>
    </source>
</reference>
<comment type="caution">
    <text evidence="2">The sequence shown here is derived from an EMBL/GenBank/DDBJ whole genome shotgun (WGS) entry which is preliminary data.</text>
</comment>
<feature type="non-terminal residue" evidence="2">
    <location>
        <position position="1"/>
    </location>
</feature>
<proteinExistence type="predicted"/>
<name>A0ABV2AWC8_9EUKA</name>
<gene>
    <name evidence="2" type="ORF">MHBO_005150</name>
</gene>
<sequence>SPVEAATDPKTGKINPQSVADSIQNDIKATAEAIAESKMTGKSAMPDKSTAESRSIEINDIRPNVADDAPLHISMDNLQGQYRPDSFEMAKDVENKISSEIQSEYAEILEKTQKDIDDHNAKSLHRRILEDNPLVTAPESMRPEMIQEIIRE</sequence>
<dbReference type="Proteomes" id="UP001439008">
    <property type="component" value="Unassembled WGS sequence"/>
</dbReference>
<keyword evidence="3" id="KW-1185">Reference proteome</keyword>
<feature type="region of interest" description="Disordered" evidence="1">
    <location>
        <begin position="37"/>
        <end position="56"/>
    </location>
</feature>
<protein>
    <submittedName>
        <fullName evidence="2">Uncharacterized protein</fullName>
    </submittedName>
</protein>
<evidence type="ECO:0000256" key="1">
    <source>
        <dbReference type="SAM" id="MobiDB-lite"/>
    </source>
</evidence>
<feature type="non-terminal residue" evidence="2">
    <location>
        <position position="152"/>
    </location>
</feature>
<dbReference type="EMBL" id="JBDODL010006885">
    <property type="protein sequence ID" value="MES1923558.1"/>
    <property type="molecule type" value="Genomic_DNA"/>
</dbReference>
<organism evidence="2 3">
    <name type="scientific">Bonamia ostreae</name>
    <dbReference type="NCBI Taxonomy" id="126728"/>
    <lineage>
        <taxon>Eukaryota</taxon>
        <taxon>Sar</taxon>
        <taxon>Rhizaria</taxon>
        <taxon>Endomyxa</taxon>
        <taxon>Ascetosporea</taxon>
        <taxon>Haplosporida</taxon>
        <taxon>Bonamia</taxon>
    </lineage>
</organism>
<evidence type="ECO:0000313" key="3">
    <source>
        <dbReference type="Proteomes" id="UP001439008"/>
    </source>
</evidence>
<evidence type="ECO:0000313" key="2">
    <source>
        <dbReference type="EMBL" id="MES1923558.1"/>
    </source>
</evidence>